<dbReference type="STRING" id="50429.A0A2B4SPK8"/>
<dbReference type="PROSITE" id="PS50017">
    <property type="entry name" value="DEATH_DOMAIN"/>
    <property type="match status" value="1"/>
</dbReference>
<accession>A0A2B4SPK8</accession>
<dbReference type="AlphaFoldDB" id="A0A2B4SPK8"/>
<feature type="domain" description="PA14" evidence="3">
    <location>
        <begin position="328"/>
        <end position="462"/>
    </location>
</feature>
<evidence type="ECO:0000259" key="2">
    <source>
        <dbReference type="PROSITE" id="PS50017"/>
    </source>
</evidence>
<dbReference type="Gene3D" id="1.10.533.10">
    <property type="entry name" value="Death Domain, Fas"/>
    <property type="match status" value="1"/>
</dbReference>
<feature type="domain" description="Death" evidence="2">
    <location>
        <begin position="1"/>
        <end position="76"/>
    </location>
</feature>
<dbReference type="EMBL" id="LSMT01000050">
    <property type="protein sequence ID" value="PFX30427.1"/>
    <property type="molecule type" value="Genomic_DNA"/>
</dbReference>
<evidence type="ECO:0000259" key="3">
    <source>
        <dbReference type="PROSITE" id="PS51820"/>
    </source>
</evidence>
<dbReference type="SUPFAM" id="SSF47986">
    <property type="entry name" value="DEATH domain"/>
    <property type="match status" value="1"/>
</dbReference>
<evidence type="ECO:0008006" key="6">
    <source>
        <dbReference type="Google" id="ProtNLM"/>
    </source>
</evidence>
<sequence>MLLNNPSVLGNNWKAMAAEMSLSFQTVQSLDHYGAGGMMNGVLEIMFQRAITVRHLVDMLRKIQRPDIIEILITAGLQESDKHLMDLNDYSTASVRTTTARITGSGVPTNGTGSHAAPPSPPLTPSSPASISPPPSPSTLPPAPSPAPPPYNYPKPPVSPATAPSPASPPASPPSSQGITPSSPPIPNGEQEPKALHYHYHYHGQKAPAIPSAVCPNMCSQSEECLPTCPSHCCKRDLDEEISDDNDEEDITQNDLSLEFPLGFGASVAKDAIDMSRSVIVWFAAFALISVTVSRGHELGIQNLTSKEVENDVVRRKRAFGNSAPPCNRTNGVYLERWDRIDYKRIRFLLEDPRYPNLPSFTTCVPTFEQPANWGDFFGSRLRTYFVPLQTGNHYFFLSSNGGSELYLSTDDKPDGKTKIVEVDGGFPSEQYEYDRKQRACVPDSDTHDHLIINLRLTKILN</sequence>
<organism evidence="4 5">
    <name type="scientific">Stylophora pistillata</name>
    <name type="common">Smooth cauliflower coral</name>
    <dbReference type="NCBI Taxonomy" id="50429"/>
    <lineage>
        <taxon>Eukaryota</taxon>
        <taxon>Metazoa</taxon>
        <taxon>Cnidaria</taxon>
        <taxon>Anthozoa</taxon>
        <taxon>Hexacorallia</taxon>
        <taxon>Scleractinia</taxon>
        <taxon>Astrocoeniina</taxon>
        <taxon>Pocilloporidae</taxon>
        <taxon>Stylophora</taxon>
    </lineage>
</organism>
<gene>
    <name evidence="4" type="ORF">AWC38_SpisGene4785</name>
</gene>
<proteinExistence type="predicted"/>
<comment type="caution">
    <text evidence="4">The sequence shown here is derived from an EMBL/GenBank/DDBJ whole genome shotgun (WGS) entry which is preliminary data.</text>
</comment>
<name>A0A2B4SPK8_STYPI</name>
<evidence type="ECO:0000256" key="1">
    <source>
        <dbReference type="SAM" id="MobiDB-lite"/>
    </source>
</evidence>
<dbReference type="InterPro" id="IPR037524">
    <property type="entry name" value="PA14/GLEYA"/>
</dbReference>
<dbReference type="OrthoDB" id="5984602at2759"/>
<feature type="compositionally biased region" description="Pro residues" evidence="1">
    <location>
        <begin position="118"/>
        <end position="159"/>
    </location>
</feature>
<dbReference type="Proteomes" id="UP000225706">
    <property type="component" value="Unassembled WGS sequence"/>
</dbReference>
<dbReference type="InterPro" id="IPR000488">
    <property type="entry name" value="Death_dom"/>
</dbReference>
<dbReference type="GO" id="GO:0007165">
    <property type="term" value="P:signal transduction"/>
    <property type="evidence" value="ECO:0007669"/>
    <property type="project" value="InterPro"/>
</dbReference>
<reference evidence="5" key="1">
    <citation type="journal article" date="2017" name="bioRxiv">
        <title>Comparative analysis of the genomes of Stylophora pistillata and Acropora digitifera provides evidence for extensive differences between species of corals.</title>
        <authorList>
            <person name="Voolstra C.R."/>
            <person name="Li Y."/>
            <person name="Liew Y.J."/>
            <person name="Baumgarten S."/>
            <person name="Zoccola D."/>
            <person name="Flot J.-F."/>
            <person name="Tambutte S."/>
            <person name="Allemand D."/>
            <person name="Aranda M."/>
        </authorList>
    </citation>
    <scope>NUCLEOTIDE SEQUENCE [LARGE SCALE GENOMIC DNA]</scope>
</reference>
<dbReference type="PROSITE" id="PS51820">
    <property type="entry name" value="PA14"/>
    <property type="match status" value="1"/>
</dbReference>
<evidence type="ECO:0000313" key="4">
    <source>
        <dbReference type="EMBL" id="PFX30427.1"/>
    </source>
</evidence>
<protein>
    <recommendedName>
        <fullName evidence="6">PA14 domain-containing protein</fullName>
    </recommendedName>
</protein>
<feature type="compositionally biased region" description="Polar residues" evidence="1">
    <location>
        <begin position="99"/>
        <end position="113"/>
    </location>
</feature>
<keyword evidence="5" id="KW-1185">Reference proteome</keyword>
<feature type="region of interest" description="Disordered" evidence="1">
    <location>
        <begin position="99"/>
        <end position="192"/>
    </location>
</feature>
<dbReference type="InterPro" id="IPR011029">
    <property type="entry name" value="DEATH-like_dom_sf"/>
</dbReference>
<evidence type="ECO:0000313" key="5">
    <source>
        <dbReference type="Proteomes" id="UP000225706"/>
    </source>
</evidence>